<reference evidence="2" key="1">
    <citation type="submission" date="2023-03" db="EMBL/GenBank/DDBJ databases">
        <title>Complete genome of Cladonia borealis.</title>
        <authorList>
            <person name="Park H."/>
        </authorList>
    </citation>
    <scope>NUCLEOTIDE SEQUENCE</scope>
    <source>
        <strain evidence="2">ANT050790</strain>
    </source>
</reference>
<feature type="transmembrane region" description="Helical" evidence="1">
    <location>
        <begin position="451"/>
        <end position="470"/>
    </location>
</feature>
<sequence>MSCGFTGNSDIYGIGLRIGYYAQALAVWYSNYFNHEEVKSLRTVNNIFLFALLVAAIIYFANATTTHVIEGFLLLQIGLLMGLVSITESSGFSPQYVKRSKDRMILEKITWFAGALFNACFWWWAVDVMLPTPCNGVGSRHDTKIFYFFMTSIYGWAGWLMKIKTLLGVVWAVPTKISMDFRALSYEYRMRETRAEFVRAVTSLIPAEDSFPREHTVPPEEGSTKHIKPSLHRVSDAIEVQGVSQPCIKSLKDNDAKEPPKAGHKDTIKATAIDISQHREMLKGVDRATKYMEDILSIYPEESSKPKRPELRSCRGFIQMISHESQCTDTSTPYTQCLWTYLSAQLINKPSLDLRYRIGRHLNLSGHFSAWRWPRLVHRMCILQETSPPPDWHHLVIASDSLLIQTPPIVKVRTWMWHAASEFAVVVFMVLQVELTIKWNHVEGLDAFDSLGQLIAFCLGVGGLFTVIWGKRSRVCDMGRGEWRKVGKTAKEEWTGGVEKGDYEMAIERWLRWKEVGGDRKIERTMTV</sequence>
<gene>
    <name evidence="2" type="ORF">JMJ35_002326</name>
</gene>
<keyword evidence="1" id="KW-0472">Membrane</keyword>
<feature type="transmembrane region" description="Helical" evidence="1">
    <location>
        <begin position="67"/>
        <end position="84"/>
    </location>
</feature>
<dbReference type="Proteomes" id="UP001166286">
    <property type="component" value="Unassembled WGS sequence"/>
</dbReference>
<dbReference type="AlphaFoldDB" id="A0AA39V3W6"/>
<keyword evidence="3" id="KW-1185">Reference proteome</keyword>
<feature type="transmembrane region" description="Helical" evidence="1">
    <location>
        <begin position="145"/>
        <end position="173"/>
    </location>
</feature>
<protein>
    <submittedName>
        <fullName evidence="2">Uncharacterized protein</fullName>
    </submittedName>
</protein>
<name>A0AA39V3W6_9LECA</name>
<organism evidence="2 3">
    <name type="scientific">Cladonia borealis</name>
    <dbReference type="NCBI Taxonomy" id="184061"/>
    <lineage>
        <taxon>Eukaryota</taxon>
        <taxon>Fungi</taxon>
        <taxon>Dikarya</taxon>
        <taxon>Ascomycota</taxon>
        <taxon>Pezizomycotina</taxon>
        <taxon>Lecanoromycetes</taxon>
        <taxon>OSLEUM clade</taxon>
        <taxon>Lecanoromycetidae</taxon>
        <taxon>Lecanorales</taxon>
        <taxon>Lecanorineae</taxon>
        <taxon>Cladoniaceae</taxon>
        <taxon>Cladonia</taxon>
    </lineage>
</organism>
<dbReference type="EMBL" id="JAFEKC020000004">
    <property type="protein sequence ID" value="KAK0514947.1"/>
    <property type="molecule type" value="Genomic_DNA"/>
</dbReference>
<evidence type="ECO:0000313" key="2">
    <source>
        <dbReference type="EMBL" id="KAK0514947.1"/>
    </source>
</evidence>
<keyword evidence="1" id="KW-1133">Transmembrane helix</keyword>
<feature type="transmembrane region" description="Helical" evidence="1">
    <location>
        <begin position="105"/>
        <end position="125"/>
    </location>
</feature>
<feature type="transmembrane region" description="Helical" evidence="1">
    <location>
        <begin position="43"/>
        <end position="61"/>
    </location>
</feature>
<comment type="caution">
    <text evidence="2">The sequence shown here is derived from an EMBL/GenBank/DDBJ whole genome shotgun (WGS) entry which is preliminary data.</text>
</comment>
<feature type="transmembrane region" description="Helical" evidence="1">
    <location>
        <begin position="12"/>
        <end position="31"/>
    </location>
</feature>
<keyword evidence="1" id="KW-0812">Transmembrane</keyword>
<feature type="transmembrane region" description="Helical" evidence="1">
    <location>
        <begin position="415"/>
        <end position="431"/>
    </location>
</feature>
<proteinExistence type="predicted"/>
<evidence type="ECO:0000313" key="3">
    <source>
        <dbReference type="Proteomes" id="UP001166286"/>
    </source>
</evidence>
<evidence type="ECO:0000256" key="1">
    <source>
        <dbReference type="SAM" id="Phobius"/>
    </source>
</evidence>
<accession>A0AA39V3W6</accession>